<reference evidence="1 2" key="1">
    <citation type="submission" date="2016-01" db="EMBL/GenBank/DDBJ databases">
        <title>High potential of lignocellulose degradation of a new Verrucomicrobia species.</title>
        <authorList>
            <person name="Wang Y."/>
            <person name="Shi Y."/>
            <person name="Qiu Z."/>
            <person name="Liu S."/>
            <person name="Yang H."/>
        </authorList>
    </citation>
    <scope>NUCLEOTIDE SEQUENCE [LARGE SCALE GENOMIC DNA]</scope>
    <source>
        <strain evidence="1 2">TSB47</strain>
    </source>
</reference>
<evidence type="ECO:0008006" key="3">
    <source>
        <dbReference type="Google" id="ProtNLM"/>
    </source>
</evidence>
<evidence type="ECO:0000313" key="2">
    <source>
        <dbReference type="Proteomes" id="UP000078486"/>
    </source>
</evidence>
<dbReference type="Gene3D" id="2.160.20.10">
    <property type="entry name" value="Single-stranded right-handed beta-helix, Pectin lyase-like"/>
    <property type="match status" value="1"/>
</dbReference>
<organism evidence="1 2">
    <name type="scientific">Termitidicoccus mucosus</name>
    <dbReference type="NCBI Taxonomy" id="1184151"/>
    <lineage>
        <taxon>Bacteria</taxon>
        <taxon>Pseudomonadati</taxon>
        <taxon>Verrucomicrobiota</taxon>
        <taxon>Opitutia</taxon>
        <taxon>Opitutales</taxon>
        <taxon>Opitutaceae</taxon>
        <taxon>Termitidicoccus</taxon>
    </lineage>
</organism>
<dbReference type="InterPro" id="IPR012334">
    <property type="entry name" value="Pectin_lyas_fold"/>
</dbReference>
<comment type="caution">
    <text evidence="1">The sequence shown here is derived from an EMBL/GenBank/DDBJ whole genome shotgun (WGS) entry which is preliminary data.</text>
</comment>
<accession>A0A178IJ23</accession>
<dbReference type="Proteomes" id="UP000078486">
    <property type="component" value="Unassembled WGS sequence"/>
</dbReference>
<dbReference type="SUPFAM" id="SSF51126">
    <property type="entry name" value="Pectin lyase-like"/>
    <property type="match status" value="1"/>
</dbReference>
<dbReference type="AlphaFoldDB" id="A0A178IJ23"/>
<dbReference type="EMBL" id="LRRQ01000076">
    <property type="protein sequence ID" value="OAM89893.1"/>
    <property type="molecule type" value="Genomic_DNA"/>
</dbReference>
<name>A0A178IJ23_9BACT</name>
<sequence length="578" mass="61567">MVLPAYAASQPAIEVTFETKTAADNTAVPASTRAIRTLGFREMGIGPALYIYSGTAAPAYSPRGEANVSRPASHYIAAKAEDTGAALYYVLSEETPNVLQFGALADSTADGKSTRTPNTPAHDNTTAFNDALDFGKGVFVPAGRYWIAGTLRILVDGTSLYGQGPGGADQGGTELIFGPGTSDCIQLGDGESQLRWGKITRMALSPRLRTGGNAIFAHFNYQLVLAELRINSPYNGIRLFRGIGFMLKDIVMSGIRAGDGTADGPREIGYGIKFAGAPELYDKNTGKKVKRDTHVLYLENISFGSAKVETDPTNWTVGLWCAENAASVNGATIKNQNVRHGVYITRAPDVDPADRLLVPDGYRLVPAALTASNGKTYRYGSSSYPAEPGTIPIDNGHFQDLTLFYLGGDFLGGEYIYNDCGSGIAIYNPHFMRTYQGNAVYMGADAKDMSVYGGQVIGAYKHGFDMNGERWHISGVQIYRHSLDAANRRAHAGKYSAIHVGSASIGGDIVNCKIGNEPPGTTNRAGNTVRFGVDIEKGARSTWVQGNRFDGCIDANVNNQAGEESKAGGNLMGPTGGK</sequence>
<evidence type="ECO:0000313" key="1">
    <source>
        <dbReference type="EMBL" id="OAM89893.1"/>
    </source>
</evidence>
<protein>
    <recommendedName>
        <fullName evidence="3">Pectate lyase superfamily protein domain-containing protein</fullName>
    </recommendedName>
</protein>
<dbReference type="InterPro" id="IPR011050">
    <property type="entry name" value="Pectin_lyase_fold/virulence"/>
</dbReference>
<gene>
    <name evidence="1" type="ORF">AW736_11280</name>
</gene>
<keyword evidence="2" id="KW-1185">Reference proteome</keyword>
<proteinExistence type="predicted"/>